<keyword evidence="1" id="KW-1133">Transmembrane helix</keyword>
<keyword evidence="1" id="KW-0812">Transmembrane</keyword>
<gene>
    <name evidence="2" type="ORF">FAM18157_01344</name>
</gene>
<name>A0A422M3F6_LACPA</name>
<dbReference type="AlphaFoldDB" id="A0A422M3F6"/>
<comment type="caution">
    <text evidence="2">The sequence shown here is derived from an EMBL/GenBank/DDBJ whole genome shotgun (WGS) entry which is preliminary data.</text>
</comment>
<feature type="transmembrane region" description="Helical" evidence="1">
    <location>
        <begin position="41"/>
        <end position="65"/>
    </location>
</feature>
<accession>A0A422M3F6</accession>
<dbReference type="Proteomes" id="UP000284716">
    <property type="component" value="Unassembled WGS sequence"/>
</dbReference>
<protein>
    <submittedName>
        <fullName evidence="2">Uncharacterized protein</fullName>
    </submittedName>
</protein>
<feature type="transmembrane region" description="Helical" evidence="1">
    <location>
        <begin position="7"/>
        <end position="29"/>
    </location>
</feature>
<reference evidence="2 3" key="1">
    <citation type="journal article" date="2018" name="Front. Microbiol.">
        <title>Conversion of Methionine to Cysteine in Lactobacillus paracasei Depends on the Highly Mobile cysK-ctl-cysE Gene Cluster.</title>
        <authorList>
            <person name="Wuthrich D."/>
            <person name="Irmler S."/>
            <person name="Berthoud H."/>
            <person name="Guggenbuhl B."/>
            <person name="Eugster E."/>
            <person name="Bruggmann R."/>
        </authorList>
    </citation>
    <scope>NUCLEOTIDE SEQUENCE [LARGE SCALE GENOMIC DNA]</scope>
    <source>
        <strain evidence="2 3">FAM18157</strain>
    </source>
</reference>
<evidence type="ECO:0000313" key="2">
    <source>
        <dbReference type="EMBL" id="RND81818.1"/>
    </source>
</evidence>
<sequence>MGNFKVDIILLIFILPVFALIGFALYATIGMMEVSTGIQNVLVMIIRALLICCLFFTVISLWACLYKAE</sequence>
<evidence type="ECO:0000256" key="1">
    <source>
        <dbReference type="SAM" id="Phobius"/>
    </source>
</evidence>
<keyword evidence="1" id="KW-0472">Membrane</keyword>
<evidence type="ECO:0000313" key="3">
    <source>
        <dbReference type="Proteomes" id="UP000284716"/>
    </source>
</evidence>
<proteinExistence type="predicted"/>
<dbReference type="EMBL" id="LKFS01000049">
    <property type="protein sequence ID" value="RND81818.1"/>
    <property type="molecule type" value="Genomic_DNA"/>
</dbReference>
<organism evidence="2 3">
    <name type="scientific">Lacticaseibacillus paracasei</name>
    <name type="common">Lactobacillus paracasei</name>
    <dbReference type="NCBI Taxonomy" id="1597"/>
    <lineage>
        <taxon>Bacteria</taxon>
        <taxon>Bacillati</taxon>
        <taxon>Bacillota</taxon>
        <taxon>Bacilli</taxon>
        <taxon>Lactobacillales</taxon>
        <taxon>Lactobacillaceae</taxon>
        <taxon>Lacticaseibacillus</taxon>
    </lineage>
</organism>